<evidence type="ECO:0000256" key="10">
    <source>
        <dbReference type="RuleBase" id="RU003691"/>
    </source>
</evidence>
<keyword evidence="4" id="KW-0521">NADP</keyword>
<name>A0A4Q7Y925_9ACTN</name>
<dbReference type="InterPro" id="IPR001100">
    <property type="entry name" value="Pyr_nuc-diS_OxRdtase"/>
</dbReference>
<feature type="binding site" evidence="8">
    <location>
        <begin position="183"/>
        <end position="190"/>
    </location>
    <ligand>
        <name>NAD(+)</name>
        <dbReference type="ChEBI" id="CHEBI:57540"/>
    </ligand>
</feature>
<comment type="caution">
    <text evidence="13">The sequence shown here is derived from an EMBL/GenBank/DDBJ whole genome shotgun (WGS) entry which is preliminary data.</text>
</comment>
<dbReference type="Pfam" id="PF07992">
    <property type="entry name" value="Pyr_redox_2"/>
    <property type="match status" value="1"/>
</dbReference>
<keyword evidence="5 10" id="KW-0560">Oxidoreductase</keyword>
<sequence length="482" mass="49394">MAGVTRLRTDPVDLLVIGGGTAGLVAAHTAAALGARTVLVERDRTGGDCLWTGCVPSKAVLAAATAAADARGAGALGIGTGEVTVDFARVRAHVQRAIATIQPQDSPASLAEAGVEVVLGAAVLTGPDTALVDGRPVRFRAALLATGAAPLVPPIDGIDAVEVLTSETVWDLAELPGRLVVLGGGPIGCELGQAYARLGSEVTVVDGADRVLGPEDADAAALVAAALRRDGVRLRLGAEGTRVEPGLLHLDDGGSVAFDRLLVAVGRRPRTDDVGLELAGVELDERGAVAVDGTLRTSNPRVWAAGDVTGGPFFTHRSGMHGSIAASNAVLGLRRAVDPVVPRVTYTSPEVASVGISPADARERGLTVRRVEHGTVDRAVAEGATDGFTSLVVDRRHRLVGGVVVGPRAGETLGELTLAIRKGLTTADLAGTSHAYPTYNDALVDAALDDVRARLAGPLVRGALRAAVWVRGRLRDAQRSER</sequence>
<evidence type="ECO:0000256" key="5">
    <source>
        <dbReference type="ARBA" id="ARBA00023002"/>
    </source>
</evidence>
<evidence type="ECO:0000256" key="3">
    <source>
        <dbReference type="ARBA" id="ARBA00022827"/>
    </source>
</evidence>
<keyword evidence="8" id="KW-0520">NAD</keyword>
<dbReference type="PANTHER" id="PTHR43014">
    <property type="entry name" value="MERCURIC REDUCTASE"/>
    <property type="match status" value="1"/>
</dbReference>
<dbReference type="Gene3D" id="3.50.50.60">
    <property type="entry name" value="FAD/NAD(P)-binding domain"/>
    <property type="match status" value="2"/>
</dbReference>
<dbReference type="PROSITE" id="PS00076">
    <property type="entry name" value="PYRIDINE_REDOX_1"/>
    <property type="match status" value="1"/>
</dbReference>
<keyword evidence="2 10" id="KW-0285">Flavoprotein</keyword>
<evidence type="ECO:0000256" key="8">
    <source>
        <dbReference type="PIRSR" id="PIRSR000350-3"/>
    </source>
</evidence>
<evidence type="ECO:0000256" key="6">
    <source>
        <dbReference type="ARBA" id="ARBA00023157"/>
    </source>
</evidence>
<dbReference type="InterPro" id="IPR012999">
    <property type="entry name" value="Pyr_OxRdtase_I_AS"/>
</dbReference>
<keyword evidence="13" id="KW-0670">Pyruvate</keyword>
<gene>
    <name evidence="13" type="ORF">BKA19_3355</name>
</gene>
<protein>
    <submittedName>
        <fullName evidence="13">Pyruvate/2-oxoglutarate dehydrogenase complex dihydrolipoamide dehydrogenase (E3) component</fullName>
    </submittedName>
</protein>
<reference evidence="13 14" key="1">
    <citation type="submission" date="2019-02" db="EMBL/GenBank/DDBJ databases">
        <title>Sequencing the genomes of 1000 actinobacteria strains.</title>
        <authorList>
            <person name="Klenk H.-P."/>
        </authorList>
    </citation>
    <scope>NUCLEOTIDE SEQUENCE [LARGE SCALE GENOMIC DNA]</scope>
    <source>
        <strain evidence="13 14">DSM 44509</strain>
    </source>
</reference>
<dbReference type="EMBL" id="SHKV01000001">
    <property type="protein sequence ID" value="RZU33622.1"/>
    <property type="molecule type" value="Genomic_DNA"/>
</dbReference>
<evidence type="ECO:0000313" key="13">
    <source>
        <dbReference type="EMBL" id="RZU33622.1"/>
    </source>
</evidence>
<feature type="binding site" evidence="8">
    <location>
        <position position="266"/>
    </location>
    <ligand>
        <name>NAD(+)</name>
        <dbReference type="ChEBI" id="CHEBI:57540"/>
    </ligand>
</feature>
<feature type="binding site" evidence="8">
    <location>
        <position position="307"/>
    </location>
    <ligand>
        <name>FAD</name>
        <dbReference type="ChEBI" id="CHEBI:57692"/>
    </ligand>
</feature>
<comment type="similarity">
    <text evidence="1 10">Belongs to the class-I pyridine nucleotide-disulfide oxidoreductase family.</text>
</comment>
<dbReference type="GO" id="GO:0050660">
    <property type="term" value="F:flavin adenine dinucleotide binding"/>
    <property type="evidence" value="ECO:0007669"/>
    <property type="project" value="TreeGrafter"/>
</dbReference>
<keyword evidence="7 10" id="KW-0676">Redox-active center</keyword>
<dbReference type="SUPFAM" id="SSF55424">
    <property type="entry name" value="FAD/NAD-linked reductases, dimerisation (C-terminal) domain"/>
    <property type="match status" value="1"/>
</dbReference>
<dbReference type="Gene3D" id="3.30.390.30">
    <property type="match status" value="1"/>
</dbReference>
<feature type="domain" description="FAD/NAD(P)-binding" evidence="12">
    <location>
        <begin position="13"/>
        <end position="322"/>
    </location>
</feature>
<evidence type="ECO:0000256" key="1">
    <source>
        <dbReference type="ARBA" id="ARBA00007532"/>
    </source>
</evidence>
<comment type="cofactor">
    <cofactor evidence="8">
        <name>FAD</name>
        <dbReference type="ChEBI" id="CHEBI:57692"/>
    </cofactor>
    <text evidence="8">Binds 1 FAD per subunit.</text>
</comment>
<dbReference type="InterPro" id="IPR023753">
    <property type="entry name" value="FAD/NAD-binding_dom"/>
</dbReference>
<evidence type="ECO:0000256" key="9">
    <source>
        <dbReference type="PIRSR" id="PIRSR000350-4"/>
    </source>
</evidence>
<proteinExistence type="inferred from homology"/>
<evidence type="ECO:0000256" key="7">
    <source>
        <dbReference type="ARBA" id="ARBA00023284"/>
    </source>
</evidence>
<evidence type="ECO:0000259" key="12">
    <source>
        <dbReference type="Pfam" id="PF07992"/>
    </source>
</evidence>
<dbReference type="PRINTS" id="PR00368">
    <property type="entry name" value="FADPNR"/>
</dbReference>
<dbReference type="Pfam" id="PF02852">
    <property type="entry name" value="Pyr_redox_dim"/>
    <property type="match status" value="1"/>
</dbReference>
<keyword evidence="8" id="KW-0547">Nucleotide-binding</keyword>
<dbReference type="InterPro" id="IPR004099">
    <property type="entry name" value="Pyr_nucl-diS_OxRdtase_dimer"/>
</dbReference>
<keyword evidence="14" id="KW-1185">Reference proteome</keyword>
<dbReference type="GO" id="GO:0003955">
    <property type="term" value="F:NAD(P)H dehydrogenase (quinone) activity"/>
    <property type="evidence" value="ECO:0007669"/>
    <property type="project" value="TreeGrafter"/>
</dbReference>
<dbReference type="SUPFAM" id="SSF51905">
    <property type="entry name" value="FAD/NAD(P)-binding domain"/>
    <property type="match status" value="1"/>
</dbReference>
<dbReference type="InterPro" id="IPR036188">
    <property type="entry name" value="FAD/NAD-bd_sf"/>
</dbReference>
<evidence type="ECO:0000256" key="4">
    <source>
        <dbReference type="ARBA" id="ARBA00022857"/>
    </source>
</evidence>
<organism evidence="13 14">
    <name type="scientific">Blastococcus saxobsidens</name>
    <dbReference type="NCBI Taxonomy" id="138336"/>
    <lineage>
        <taxon>Bacteria</taxon>
        <taxon>Bacillati</taxon>
        <taxon>Actinomycetota</taxon>
        <taxon>Actinomycetes</taxon>
        <taxon>Geodermatophilales</taxon>
        <taxon>Geodermatophilaceae</taxon>
        <taxon>Blastococcus</taxon>
    </lineage>
</organism>
<dbReference type="PANTHER" id="PTHR43014:SF2">
    <property type="entry name" value="MERCURIC REDUCTASE"/>
    <property type="match status" value="1"/>
</dbReference>
<feature type="disulfide bond" description="Redox-active" evidence="9">
    <location>
        <begin position="49"/>
        <end position="54"/>
    </location>
</feature>
<dbReference type="InterPro" id="IPR016156">
    <property type="entry name" value="FAD/NAD-linked_Rdtase_dimer_sf"/>
</dbReference>
<feature type="domain" description="Pyridine nucleotide-disulphide oxidoreductase dimerisation" evidence="11">
    <location>
        <begin position="341"/>
        <end position="446"/>
    </location>
</feature>
<keyword evidence="6" id="KW-1015">Disulfide bond</keyword>
<keyword evidence="3 8" id="KW-0274">FAD</keyword>
<accession>A0A4Q7Y925</accession>
<dbReference type="AlphaFoldDB" id="A0A4Q7Y925"/>
<evidence type="ECO:0000256" key="2">
    <source>
        <dbReference type="ARBA" id="ARBA00022630"/>
    </source>
</evidence>
<dbReference type="PRINTS" id="PR00411">
    <property type="entry name" value="PNDRDTASEI"/>
</dbReference>
<dbReference type="FunFam" id="3.30.390.30:FF:000001">
    <property type="entry name" value="Dihydrolipoyl dehydrogenase"/>
    <property type="match status" value="1"/>
</dbReference>
<dbReference type="Proteomes" id="UP000292507">
    <property type="component" value="Unassembled WGS sequence"/>
</dbReference>
<evidence type="ECO:0000313" key="14">
    <source>
        <dbReference type="Proteomes" id="UP000292507"/>
    </source>
</evidence>
<dbReference type="PIRSF" id="PIRSF000350">
    <property type="entry name" value="Mercury_reductase_MerA"/>
    <property type="match status" value="1"/>
</dbReference>
<evidence type="ECO:0000259" key="11">
    <source>
        <dbReference type="Pfam" id="PF02852"/>
    </source>
</evidence>
<dbReference type="GO" id="GO:0016668">
    <property type="term" value="F:oxidoreductase activity, acting on a sulfur group of donors, NAD(P) as acceptor"/>
    <property type="evidence" value="ECO:0007669"/>
    <property type="project" value="InterPro"/>
</dbReference>
<feature type="binding site" evidence="8">
    <location>
        <position position="58"/>
    </location>
    <ligand>
        <name>FAD</name>
        <dbReference type="ChEBI" id="CHEBI:57692"/>
    </ligand>
</feature>